<accession>A0A3D9ZX28</accession>
<proteinExistence type="predicted"/>
<keyword evidence="2" id="KW-1003">Cell membrane</keyword>
<feature type="transmembrane region" description="Helical" evidence="6">
    <location>
        <begin position="35"/>
        <end position="54"/>
    </location>
</feature>
<feature type="transmembrane region" description="Helical" evidence="6">
    <location>
        <begin position="187"/>
        <end position="208"/>
    </location>
</feature>
<gene>
    <name evidence="7" type="ORF">DFJ67_4317</name>
</gene>
<dbReference type="AlphaFoldDB" id="A0A3D9ZX28"/>
<feature type="transmembrane region" description="Helical" evidence="6">
    <location>
        <begin position="144"/>
        <end position="167"/>
    </location>
</feature>
<evidence type="ECO:0000256" key="2">
    <source>
        <dbReference type="ARBA" id="ARBA00022475"/>
    </source>
</evidence>
<organism evidence="7 8">
    <name type="scientific">Asanoa ferruginea</name>
    <dbReference type="NCBI Taxonomy" id="53367"/>
    <lineage>
        <taxon>Bacteria</taxon>
        <taxon>Bacillati</taxon>
        <taxon>Actinomycetota</taxon>
        <taxon>Actinomycetes</taxon>
        <taxon>Micromonosporales</taxon>
        <taxon>Micromonosporaceae</taxon>
        <taxon>Asanoa</taxon>
    </lineage>
</organism>
<dbReference type="OrthoDB" id="3676653at2"/>
<name>A0A3D9ZX28_9ACTN</name>
<evidence type="ECO:0000313" key="8">
    <source>
        <dbReference type="Proteomes" id="UP000256913"/>
    </source>
</evidence>
<evidence type="ECO:0000256" key="6">
    <source>
        <dbReference type="SAM" id="Phobius"/>
    </source>
</evidence>
<comment type="caution">
    <text evidence="7">The sequence shown here is derived from an EMBL/GenBank/DDBJ whole genome shotgun (WGS) entry which is preliminary data.</text>
</comment>
<evidence type="ECO:0000313" key="7">
    <source>
        <dbReference type="EMBL" id="REF98300.1"/>
    </source>
</evidence>
<feature type="transmembrane region" description="Helical" evidence="6">
    <location>
        <begin position="92"/>
        <end position="108"/>
    </location>
</feature>
<keyword evidence="8" id="KW-1185">Reference proteome</keyword>
<feature type="transmembrane region" description="Helical" evidence="6">
    <location>
        <begin position="229"/>
        <end position="253"/>
    </location>
</feature>
<keyword evidence="5 6" id="KW-0472">Membrane</keyword>
<keyword evidence="4 6" id="KW-1133">Transmembrane helix</keyword>
<dbReference type="CDD" id="cd06579">
    <property type="entry name" value="TM_PBP1_transp_AraH_like"/>
    <property type="match status" value="1"/>
</dbReference>
<dbReference type="Proteomes" id="UP000256913">
    <property type="component" value="Unassembled WGS sequence"/>
</dbReference>
<dbReference type="GO" id="GO:0005886">
    <property type="term" value="C:plasma membrane"/>
    <property type="evidence" value="ECO:0007669"/>
    <property type="project" value="UniProtKB-SubCell"/>
</dbReference>
<dbReference type="EMBL" id="QUMQ01000001">
    <property type="protein sequence ID" value="REF98300.1"/>
    <property type="molecule type" value="Genomic_DNA"/>
</dbReference>
<feature type="transmembrane region" description="Helical" evidence="6">
    <location>
        <begin position="66"/>
        <end position="85"/>
    </location>
</feature>
<feature type="transmembrane region" description="Helical" evidence="6">
    <location>
        <begin position="114"/>
        <end position="137"/>
    </location>
</feature>
<feature type="transmembrane region" description="Helical" evidence="6">
    <location>
        <begin position="290"/>
        <end position="311"/>
    </location>
</feature>
<dbReference type="PANTHER" id="PTHR32196:SF72">
    <property type="entry name" value="RIBOSE IMPORT PERMEASE PROTEIN RBSC"/>
    <property type="match status" value="1"/>
</dbReference>
<reference evidence="7 8" key="1">
    <citation type="submission" date="2018-08" db="EMBL/GenBank/DDBJ databases">
        <title>Sequencing the genomes of 1000 actinobacteria strains.</title>
        <authorList>
            <person name="Klenk H.-P."/>
        </authorList>
    </citation>
    <scope>NUCLEOTIDE SEQUENCE [LARGE SCALE GENOMIC DNA]</scope>
    <source>
        <strain evidence="7 8">DSM 44099</strain>
    </source>
</reference>
<evidence type="ECO:0000256" key="1">
    <source>
        <dbReference type="ARBA" id="ARBA00004651"/>
    </source>
</evidence>
<keyword evidence="3 6" id="KW-0812">Transmembrane</keyword>
<evidence type="ECO:0000256" key="4">
    <source>
        <dbReference type="ARBA" id="ARBA00022989"/>
    </source>
</evidence>
<comment type="subcellular location">
    <subcellularLocation>
        <location evidence="1">Cell membrane</location>
        <topology evidence="1">Multi-pass membrane protein</topology>
    </subcellularLocation>
</comment>
<feature type="transmembrane region" description="Helical" evidence="6">
    <location>
        <begin position="323"/>
        <end position="342"/>
    </location>
</feature>
<protein>
    <submittedName>
        <fullName evidence="7">Monosaccharide ABC transporter membrane protein (CUT2 family)</fullName>
    </submittedName>
</protein>
<sequence>MSDVSTKVPAVEFDGRLTKEQRRGRLKQLLSPKEFGGVYVWLLIIVVFAIAQPHTFPTGASVRTIANTYAISGIIALAVTIAMLCGLFDISVGYTMGLAACLSAWVMAHTSLPWWIAVLAGIGAGVVVGLVNAIAIVGFNLDPIIATLATGSIIAALTTAISGNLYIVDNVGGSFSENVARKSVFGFQEPFLVMLVLMLVFGFVLEWTKTGRFMYAIGFDRDTARLAGVRVQAIQTLTLVCTGGLAAVAGVMLTARIGAYSPGAGPPYLLPAFAGAFLGATMFRSGRFNVWGTIVATLLLGTGQFGILLLGGPIWSSDVFNGVALLFAMAVASFSPSAPARVRALSRLFGRRRPSPPVPSERLDPQ</sequence>
<dbReference type="Pfam" id="PF02653">
    <property type="entry name" value="BPD_transp_2"/>
    <property type="match status" value="1"/>
</dbReference>
<evidence type="ECO:0000256" key="3">
    <source>
        <dbReference type="ARBA" id="ARBA00022692"/>
    </source>
</evidence>
<evidence type="ECO:0000256" key="5">
    <source>
        <dbReference type="ARBA" id="ARBA00023136"/>
    </source>
</evidence>
<dbReference type="PANTHER" id="PTHR32196">
    <property type="entry name" value="ABC TRANSPORTER PERMEASE PROTEIN YPHD-RELATED-RELATED"/>
    <property type="match status" value="1"/>
</dbReference>
<feature type="transmembrane region" description="Helical" evidence="6">
    <location>
        <begin position="265"/>
        <end position="283"/>
    </location>
</feature>
<dbReference type="GO" id="GO:0022857">
    <property type="term" value="F:transmembrane transporter activity"/>
    <property type="evidence" value="ECO:0007669"/>
    <property type="project" value="InterPro"/>
</dbReference>
<dbReference type="InterPro" id="IPR001851">
    <property type="entry name" value="ABC_transp_permease"/>
</dbReference>